<evidence type="ECO:0000313" key="1">
    <source>
        <dbReference type="EMBL" id="CUN19971.1"/>
    </source>
</evidence>
<dbReference type="OrthoDB" id="5420534at2"/>
<dbReference type="EMBL" id="CYYC01000055">
    <property type="protein sequence ID" value="CUN19971.1"/>
    <property type="molecule type" value="Genomic_DNA"/>
</dbReference>
<dbReference type="Proteomes" id="UP000095679">
    <property type="component" value="Unassembled WGS sequence"/>
</dbReference>
<evidence type="ECO:0000313" key="3">
    <source>
        <dbReference type="Proteomes" id="UP000095390"/>
    </source>
</evidence>
<dbReference type="Pfam" id="PF10050">
    <property type="entry name" value="DUF2284"/>
    <property type="match status" value="1"/>
</dbReference>
<dbReference type="EMBL" id="CYZL01000045">
    <property type="protein sequence ID" value="CUP13541.1"/>
    <property type="molecule type" value="Genomic_DNA"/>
</dbReference>
<proteinExistence type="predicted"/>
<dbReference type="Proteomes" id="UP000095390">
    <property type="component" value="Unassembled WGS sequence"/>
</dbReference>
<gene>
    <name evidence="2" type="ORF">ERS852450_03131</name>
    <name evidence="1" type="ORF">ERS852578_02834</name>
</gene>
<accession>A0A173UY25</accession>
<dbReference type="AlphaFoldDB" id="A0A173UY25"/>
<organism evidence="1 3">
    <name type="scientific">Anaerobutyricum hallii</name>
    <dbReference type="NCBI Taxonomy" id="39488"/>
    <lineage>
        <taxon>Bacteria</taxon>
        <taxon>Bacillati</taxon>
        <taxon>Bacillota</taxon>
        <taxon>Clostridia</taxon>
        <taxon>Lachnospirales</taxon>
        <taxon>Lachnospiraceae</taxon>
        <taxon>Anaerobutyricum</taxon>
    </lineage>
</organism>
<dbReference type="InterPro" id="IPR019271">
    <property type="entry name" value="DUF2284_metal-binding"/>
</dbReference>
<reference evidence="3 4" key="1">
    <citation type="submission" date="2015-09" db="EMBL/GenBank/DDBJ databases">
        <authorList>
            <consortium name="Pathogen Informatics"/>
        </authorList>
    </citation>
    <scope>NUCLEOTIDE SEQUENCE [LARGE SCALE GENOMIC DNA]</scope>
    <source>
        <strain evidence="2 4">2789STDY5834835</strain>
        <strain evidence="1 3">2789STDY5834966</strain>
    </source>
</reference>
<sequence>MKEKKYVAEKIENFQAEIPVEEYMKECVDVATFLEFCKECSNYGKLWCCPPYTFDVEKDYWNKYRKIQIMGRKLYLPKELTSQSYIKNEQWKITEEFLLPYKEELEQEILKLEQEYPGSVSLSSGACLHCKNAECTRLSGKPCRFQDKMRYSIESLGGNVGKTVTKYLKQELQWVEEGKLPEYFMLIYGLLIP</sequence>
<protein>
    <submittedName>
        <fullName evidence="1">Predicted metal-binding protein</fullName>
    </submittedName>
</protein>
<dbReference type="RefSeq" id="WP_022169326.1">
    <property type="nucleotide sequence ID" value="NZ_BLYK01000160.1"/>
</dbReference>
<evidence type="ECO:0000313" key="4">
    <source>
        <dbReference type="Proteomes" id="UP000095679"/>
    </source>
</evidence>
<evidence type="ECO:0000313" key="2">
    <source>
        <dbReference type="EMBL" id="CUP13541.1"/>
    </source>
</evidence>
<name>A0A173UY25_9FIRM</name>